<keyword evidence="7" id="KW-1133">Transmembrane helix</keyword>
<evidence type="ECO:0000256" key="1">
    <source>
        <dbReference type="ARBA" id="ARBA00012513"/>
    </source>
</evidence>
<keyword evidence="7" id="KW-0812">Transmembrane</keyword>
<keyword evidence="2" id="KW-0723">Serine/threonine-protein kinase</keyword>
<dbReference type="PANTHER" id="PTHR44167:SF23">
    <property type="entry name" value="CDC7 KINASE, ISOFORM A-RELATED"/>
    <property type="match status" value="1"/>
</dbReference>
<name>A0A0B0MRN8_GOSAR</name>
<dbReference type="AlphaFoldDB" id="A0A0B0MRN8"/>
<dbReference type="GO" id="GO:0004674">
    <property type="term" value="F:protein serine/threonine kinase activity"/>
    <property type="evidence" value="ECO:0007669"/>
    <property type="project" value="UniProtKB-KW"/>
</dbReference>
<evidence type="ECO:0000313" key="10">
    <source>
        <dbReference type="Proteomes" id="UP000032142"/>
    </source>
</evidence>
<keyword evidence="10" id="KW-1185">Reference proteome</keyword>
<sequence>MKSNSEQLADSPSLSATEFHKAWHIFSLLVFIGKPASLPDLASQCTLFPASPAIIASLCTIPHSPITLLSNKHFVAISSIGLSFLAAYIAPIITVANFFASHPILFGGPQKIWFGKRKRDAVCFVEDEERELVHSVKRSRNYFTKVHYNLTDDISKILELSNPSFWVNNIVPNPYLLAKPSARQLCCEVEGIKNAEIEINMEDNTGRNASAALVASETEIKDSTANLVYDPERDGHSNISVAVGAKLHMDDTATYFRTADNNEAADGSKKEEKLDLASKGKEIDLSPSFDINLSNLPPGRDLETLDEDKCNHKMPSLRVVEYPTPPAGPSVMHSVANPFVLKDRLSEPSEKAKTNQRYRVTPVRKNPSNSLGRTKVVNTFRRKQHGERDNLLVHVVQKPTQNQKDMYVEERRENSACVSSQDQAKPKLLPQFESYIVEEEEGSGPHASAHKNYVSNELKMLERFGGRNFVIRYEGCIKSANSDCFVLQYVEHDRPEILKKEVDVFQLQWYAYCLFKGLSNLHKQGIVHRDVKPGNFLFSCKTNKGYLIDFNLAMDLHQKSRSVDKSKIGYDLSLHHNSVPAKVIHPANSSKFLNAKSREGINIEMTKVSRLTLEPKNMKATDKRKAHNDVLFRSQHQGSKIDIWSAGVTLLYLMIGKSPFFGDPEQNIKDIAKLRGSEDLWEVAKLHNRECSFPEDLYGKKYLTSMSLREWCQMNTKRRDFLKEIPNSLYDLVDKCLTVNPRVRITAEDALKHEFLASIHENLRKQRAFKQGLSSDSGTNSSNNLLLGERISKSLKVSL</sequence>
<proteinExistence type="predicted"/>
<feature type="transmembrane region" description="Helical" evidence="7">
    <location>
        <begin position="74"/>
        <end position="100"/>
    </location>
</feature>
<dbReference type="GO" id="GO:0005524">
    <property type="term" value="F:ATP binding"/>
    <property type="evidence" value="ECO:0007669"/>
    <property type="project" value="UniProtKB-KW"/>
</dbReference>
<dbReference type="Proteomes" id="UP000032142">
    <property type="component" value="Unassembled WGS sequence"/>
</dbReference>
<evidence type="ECO:0000259" key="8">
    <source>
        <dbReference type="PROSITE" id="PS50011"/>
    </source>
</evidence>
<keyword evidence="4" id="KW-0547">Nucleotide-binding</keyword>
<protein>
    <recommendedName>
        <fullName evidence="1">non-specific serine/threonine protein kinase</fullName>
        <ecNumber evidence="1">2.7.11.1</ecNumber>
    </recommendedName>
</protein>
<reference evidence="10" key="1">
    <citation type="submission" date="2014-09" db="EMBL/GenBank/DDBJ databases">
        <authorList>
            <person name="Mudge J."/>
            <person name="Ramaraj T."/>
            <person name="Lindquist I.E."/>
            <person name="Bharti A.K."/>
            <person name="Sundararajan A."/>
            <person name="Cameron C.T."/>
            <person name="Woodward J.E."/>
            <person name="May G.D."/>
            <person name="Brubaker C."/>
            <person name="Broadhvest J."/>
            <person name="Wilkins T.A."/>
        </authorList>
    </citation>
    <scope>NUCLEOTIDE SEQUENCE</scope>
    <source>
        <strain evidence="10">cv. AKA8401</strain>
    </source>
</reference>
<keyword evidence="7" id="KW-0472">Membrane</keyword>
<dbReference type="GO" id="GO:0044773">
    <property type="term" value="P:mitotic DNA damage checkpoint signaling"/>
    <property type="evidence" value="ECO:0007669"/>
    <property type="project" value="TreeGrafter"/>
</dbReference>
<dbReference type="PANTHER" id="PTHR44167">
    <property type="entry name" value="OVARIAN-SPECIFIC SERINE/THREONINE-PROTEIN KINASE LOK-RELATED"/>
    <property type="match status" value="1"/>
</dbReference>
<dbReference type="GO" id="GO:0005634">
    <property type="term" value="C:nucleus"/>
    <property type="evidence" value="ECO:0007669"/>
    <property type="project" value="TreeGrafter"/>
</dbReference>
<dbReference type="Gene3D" id="1.10.510.10">
    <property type="entry name" value="Transferase(Phosphotransferase) domain 1"/>
    <property type="match status" value="2"/>
</dbReference>
<dbReference type="EC" id="2.7.11.1" evidence="1"/>
<keyword evidence="3" id="KW-0808">Transferase</keyword>
<dbReference type="FunFam" id="1.10.510.10:FF:001209">
    <property type="entry name" value="Kinase like protein"/>
    <property type="match status" value="1"/>
</dbReference>
<dbReference type="Gene3D" id="3.30.200.20">
    <property type="entry name" value="Phosphorylase Kinase, domain 1"/>
    <property type="match status" value="1"/>
</dbReference>
<dbReference type="InterPro" id="IPR000719">
    <property type="entry name" value="Prot_kinase_dom"/>
</dbReference>
<feature type="domain" description="Protein kinase" evidence="8">
    <location>
        <begin position="365"/>
        <end position="756"/>
    </location>
</feature>
<evidence type="ECO:0000313" key="9">
    <source>
        <dbReference type="EMBL" id="KHG03410.1"/>
    </source>
</evidence>
<dbReference type="Pfam" id="PF00069">
    <property type="entry name" value="Pkinase"/>
    <property type="match status" value="2"/>
</dbReference>
<evidence type="ECO:0000256" key="2">
    <source>
        <dbReference type="ARBA" id="ARBA00022527"/>
    </source>
</evidence>
<dbReference type="PROSITE" id="PS00108">
    <property type="entry name" value="PROTEIN_KINASE_ST"/>
    <property type="match status" value="1"/>
</dbReference>
<evidence type="ECO:0000256" key="7">
    <source>
        <dbReference type="SAM" id="Phobius"/>
    </source>
</evidence>
<evidence type="ECO:0000256" key="5">
    <source>
        <dbReference type="ARBA" id="ARBA00022777"/>
    </source>
</evidence>
<accession>A0A0B0MRN8</accession>
<gene>
    <name evidence="9" type="ORF">F383_27082</name>
</gene>
<dbReference type="EMBL" id="JRRC01352892">
    <property type="protein sequence ID" value="KHG03410.1"/>
    <property type="molecule type" value="Genomic_DNA"/>
</dbReference>
<comment type="caution">
    <text evidence="9">The sequence shown here is derived from an EMBL/GenBank/DDBJ whole genome shotgun (WGS) entry which is preliminary data.</text>
</comment>
<organism evidence="9 10">
    <name type="scientific">Gossypium arboreum</name>
    <name type="common">Tree cotton</name>
    <name type="synonym">Gossypium nanking</name>
    <dbReference type="NCBI Taxonomy" id="29729"/>
    <lineage>
        <taxon>Eukaryota</taxon>
        <taxon>Viridiplantae</taxon>
        <taxon>Streptophyta</taxon>
        <taxon>Embryophyta</taxon>
        <taxon>Tracheophyta</taxon>
        <taxon>Spermatophyta</taxon>
        <taxon>Magnoliopsida</taxon>
        <taxon>eudicotyledons</taxon>
        <taxon>Gunneridae</taxon>
        <taxon>Pentapetalae</taxon>
        <taxon>rosids</taxon>
        <taxon>malvids</taxon>
        <taxon>Malvales</taxon>
        <taxon>Malvaceae</taxon>
        <taxon>Malvoideae</taxon>
        <taxon>Gossypium</taxon>
    </lineage>
</organism>
<dbReference type="InterPro" id="IPR011009">
    <property type="entry name" value="Kinase-like_dom_sf"/>
</dbReference>
<dbReference type="SUPFAM" id="SSF56112">
    <property type="entry name" value="Protein kinase-like (PK-like)"/>
    <property type="match status" value="1"/>
</dbReference>
<dbReference type="PROSITE" id="PS50011">
    <property type="entry name" value="PROTEIN_KINASE_DOM"/>
    <property type="match status" value="1"/>
</dbReference>
<evidence type="ECO:0000256" key="4">
    <source>
        <dbReference type="ARBA" id="ARBA00022741"/>
    </source>
</evidence>
<keyword evidence="5 9" id="KW-0418">Kinase</keyword>
<dbReference type="InterPro" id="IPR008271">
    <property type="entry name" value="Ser/Thr_kinase_AS"/>
</dbReference>
<keyword evidence="6" id="KW-0067">ATP-binding</keyword>
<evidence type="ECO:0000256" key="3">
    <source>
        <dbReference type="ARBA" id="ARBA00022679"/>
    </source>
</evidence>
<dbReference type="SMART" id="SM00220">
    <property type="entry name" value="S_TKc"/>
    <property type="match status" value="1"/>
</dbReference>
<evidence type="ECO:0000256" key="6">
    <source>
        <dbReference type="ARBA" id="ARBA00022840"/>
    </source>
</evidence>